<proteinExistence type="predicted"/>
<dbReference type="SMART" id="SM00014">
    <property type="entry name" value="acidPPc"/>
    <property type="match status" value="1"/>
</dbReference>
<dbReference type="SUPFAM" id="SSF48317">
    <property type="entry name" value="Acid phosphatase/Vanadium-dependent haloperoxidase"/>
    <property type="match status" value="1"/>
</dbReference>
<dbReference type="Proteomes" id="UP000325182">
    <property type="component" value="Unassembled WGS sequence"/>
</dbReference>
<dbReference type="EMBL" id="VTEG01000001">
    <property type="protein sequence ID" value="TYS01704.1"/>
    <property type="molecule type" value="Genomic_DNA"/>
</dbReference>
<feature type="transmembrane region" description="Helical" evidence="1">
    <location>
        <begin position="84"/>
        <end position="106"/>
    </location>
</feature>
<name>A0A5D4MKA2_9BACI</name>
<dbReference type="Pfam" id="PF01569">
    <property type="entry name" value="PAP2"/>
    <property type="match status" value="1"/>
</dbReference>
<evidence type="ECO:0000259" key="2">
    <source>
        <dbReference type="SMART" id="SM00014"/>
    </source>
</evidence>
<keyword evidence="1" id="KW-0812">Transmembrane</keyword>
<dbReference type="InterPro" id="IPR000326">
    <property type="entry name" value="PAP2/HPO"/>
</dbReference>
<evidence type="ECO:0000256" key="1">
    <source>
        <dbReference type="SAM" id="Phobius"/>
    </source>
</evidence>
<reference evidence="3 4" key="1">
    <citation type="submission" date="2019-08" db="EMBL/GenBank/DDBJ databases">
        <title>Bacillus genomes from the desert of Cuatro Cienegas, Coahuila.</title>
        <authorList>
            <person name="Olmedo-Alvarez G."/>
        </authorList>
    </citation>
    <scope>NUCLEOTIDE SEQUENCE [LARGE SCALE GENOMIC DNA]</scope>
    <source>
        <strain evidence="3 4">CH128b_4D</strain>
    </source>
</reference>
<feature type="domain" description="Phosphatidic acid phosphatase type 2/haloperoxidase" evidence="2">
    <location>
        <begin position="15"/>
        <end position="127"/>
    </location>
</feature>
<feature type="transmembrane region" description="Helical" evidence="1">
    <location>
        <begin position="112"/>
        <end position="133"/>
    </location>
</feature>
<comment type="caution">
    <text evidence="3">The sequence shown here is derived from an EMBL/GenBank/DDBJ whole genome shotgun (WGS) entry which is preliminary data.</text>
</comment>
<dbReference type="AlphaFoldDB" id="A0A5D4MKA2"/>
<evidence type="ECO:0000313" key="4">
    <source>
        <dbReference type="Proteomes" id="UP000325182"/>
    </source>
</evidence>
<feature type="transmembrane region" description="Helical" evidence="1">
    <location>
        <begin position="12"/>
        <end position="32"/>
    </location>
</feature>
<feature type="transmembrane region" description="Helical" evidence="1">
    <location>
        <begin position="60"/>
        <end position="77"/>
    </location>
</feature>
<protein>
    <submittedName>
        <fullName evidence="3">Phosphatase PAP2 family protein</fullName>
    </submittedName>
</protein>
<sequence>MAVILFIVFKKYSLAVYVLLTVAIGGGFNWGLKEYFKRERPDIEALVEQGGYSFPSGHSMSSFIFYGALAFALFRLYDHTWSKVLGAAVLMLLVFLIGVSRIYLGVHYPSDILGGFSAGGVWLSFSILVYTFIKGGRPWRKISTF</sequence>
<gene>
    <name evidence="3" type="ORF">FZC84_02695</name>
</gene>
<dbReference type="InterPro" id="IPR036938">
    <property type="entry name" value="PAP2/HPO_sf"/>
</dbReference>
<accession>A0A5D4MKA2</accession>
<keyword evidence="1" id="KW-0472">Membrane</keyword>
<dbReference type="PANTHER" id="PTHR14969">
    <property type="entry name" value="SPHINGOSINE-1-PHOSPHATE PHOSPHOHYDROLASE"/>
    <property type="match status" value="1"/>
</dbReference>
<keyword evidence="1" id="KW-1133">Transmembrane helix</keyword>
<dbReference type="PANTHER" id="PTHR14969:SF13">
    <property type="entry name" value="AT30094P"/>
    <property type="match status" value="1"/>
</dbReference>
<organism evidence="3 4">
    <name type="scientific">Rossellomorea vietnamensis</name>
    <dbReference type="NCBI Taxonomy" id="218284"/>
    <lineage>
        <taxon>Bacteria</taxon>
        <taxon>Bacillati</taxon>
        <taxon>Bacillota</taxon>
        <taxon>Bacilli</taxon>
        <taxon>Bacillales</taxon>
        <taxon>Bacillaceae</taxon>
        <taxon>Rossellomorea</taxon>
    </lineage>
</organism>
<dbReference type="CDD" id="cd03392">
    <property type="entry name" value="PAP2_like_2"/>
    <property type="match status" value="1"/>
</dbReference>
<evidence type="ECO:0000313" key="3">
    <source>
        <dbReference type="EMBL" id="TYS01704.1"/>
    </source>
</evidence>
<dbReference type="Gene3D" id="1.20.144.10">
    <property type="entry name" value="Phosphatidic acid phosphatase type 2/haloperoxidase"/>
    <property type="match status" value="2"/>
</dbReference>